<comment type="caution">
    <text evidence="7">The sequence shown here is derived from an EMBL/GenBank/DDBJ whole genome shotgun (WGS) entry which is preliminary data.</text>
</comment>
<evidence type="ECO:0000313" key="7">
    <source>
        <dbReference type="EMBL" id="ETD66317.1"/>
    </source>
</evidence>
<dbReference type="Pfam" id="PF05509">
    <property type="entry name" value="TraY"/>
    <property type="match status" value="1"/>
</dbReference>
<keyword evidence="4" id="KW-0963">Cytoplasm</keyword>
<accession>V8FSD6</accession>
<keyword evidence="8" id="KW-1185">Reference proteome</keyword>
<dbReference type="GO" id="GO:0005737">
    <property type="term" value="C:cytoplasm"/>
    <property type="evidence" value="ECO:0007669"/>
    <property type="project" value="UniProtKB-SubCell"/>
</dbReference>
<protein>
    <recommendedName>
        <fullName evidence="3">Relaxosome protein TraY</fullName>
    </recommendedName>
</protein>
<comment type="similarity">
    <text evidence="2">Belongs to the TraY family.</text>
</comment>
<dbReference type="InterPro" id="IPR010985">
    <property type="entry name" value="Ribbon_hlx_hlx"/>
</dbReference>
<dbReference type="GO" id="GO:0006355">
    <property type="term" value="P:regulation of DNA-templated transcription"/>
    <property type="evidence" value="ECO:0007669"/>
    <property type="project" value="InterPro"/>
</dbReference>
<organism evidence="7 8">
    <name type="scientific">Pelistega indica</name>
    <dbReference type="NCBI Taxonomy" id="1414851"/>
    <lineage>
        <taxon>Bacteria</taxon>
        <taxon>Pseudomonadati</taxon>
        <taxon>Pseudomonadota</taxon>
        <taxon>Betaproteobacteria</taxon>
        <taxon>Burkholderiales</taxon>
        <taxon>Alcaligenaceae</taxon>
        <taxon>Pelistega</taxon>
    </lineage>
</organism>
<evidence type="ECO:0000313" key="8">
    <source>
        <dbReference type="Proteomes" id="UP000018766"/>
    </source>
</evidence>
<dbReference type="InterPro" id="IPR013321">
    <property type="entry name" value="Arc_rbn_hlx_hlx"/>
</dbReference>
<keyword evidence="5" id="KW-0184">Conjugation</keyword>
<dbReference type="Proteomes" id="UP000018766">
    <property type="component" value="Unassembled WGS sequence"/>
</dbReference>
<dbReference type="OrthoDB" id="9812023at2"/>
<sequence>MLAIKLPSEINERLNDLAKKTGRTKSFYAREAILKYLEDLEDIYLAEKELEQVRAGKSKTYSAEEVSKDIESS</sequence>
<keyword evidence="6" id="KW-0238">DNA-binding</keyword>
<dbReference type="InterPro" id="IPR008876">
    <property type="entry name" value="TraY"/>
</dbReference>
<dbReference type="GO" id="GO:0003677">
    <property type="term" value="F:DNA binding"/>
    <property type="evidence" value="ECO:0007669"/>
    <property type="project" value="UniProtKB-KW"/>
</dbReference>
<evidence type="ECO:0000256" key="1">
    <source>
        <dbReference type="ARBA" id="ARBA00004496"/>
    </source>
</evidence>
<gene>
    <name evidence="7" type="ORF">V757_12825</name>
</gene>
<evidence type="ECO:0000256" key="3">
    <source>
        <dbReference type="ARBA" id="ARBA00020541"/>
    </source>
</evidence>
<dbReference type="SUPFAM" id="SSF47598">
    <property type="entry name" value="Ribbon-helix-helix"/>
    <property type="match status" value="1"/>
</dbReference>
<dbReference type="EMBL" id="AYSV01000147">
    <property type="protein sequence ID" value="ETD66317.1"/>
    <property type="molecule type" value="Genomic_DNA"/>
</dbReference>
<evidence type="ECO:0000256" key="6">
    <source>
        <dbReference type="ARBA" id="ARBA00023125"/>
    </source>
</evidence>
<reference evidence="7 8" key="1">
    <citation type="submission" date="2013-11" db="EMBL/GenBank/DDBJ databases">
        <title>Genomic analysis of Pelistega sp. HM-7.</title>
        <authorList>
            <person name="Kumbhare S.V."/>
            <person name="Shetty S.A."/>
            <person name="Sharma O."/>
            <person name="Dhotre D.P."/>
        </authorList>
    </citation>
    <scope>NUCLEOTIDE SEQUENCE [LARGE SCALE GENOMIC DNA]</scope>
    <source>
        <strain evidence="7 8">HM-7</strain>
    </source>
</reference>
<comment type="subcellular location">
    <subcellularLocation>
        <location evidence="1">Cytoplasm</location>
    </subcellularLocation>
</comment>
<proteinExistence type="inferred from homology"/>
<evidence type="ECO:0000256" key="2">
    <source>
        <dbReference type="ARBA" id="ARBA00007183"/>
    </source>
</evidence>
<dbReference type="AlphaFoldDB" id="V8FSD6"/>
<name>V8FSD6_9BURK</name>
<evidence type="ECO:0000256" key="5">
    <source>
        <dbReference type="ARBA" id="ARBA00022971"/>
    </source>
</evidence>
<dbReference type="Gene3D" id="1.10.1220.10">
    <property type="entry name" value="Met repressor-like"/>
    <property type="match status" value="1"/>
</dbReference>
<evidence type="ECO:0000256" key="4">
    <source>
        <dbReference type="ARBA" id="ARBA00022490"/>
    </source>
</evidence>